<name>A0AA45LD16_9PSEU</name>
<organism evidence="2 3">
    <name type="scientific">Actinosynnema pretiosum subsp. pretiosum</name>
    <dbReference type="NCBI Taxonomy" id="103721"/>
    <lineage>
        <taxon>Bacteria</taxon>
        <taxon>Bacillati</taxon>
        <taxon>Actinomycetota</taxon>
        <taxon>Actinomycetes</taxon>
        <taxon>Pseudonocardiales</taxon>
        <taxon>Pseudonocardiaceae</taxon>
        <taxon>Actinosynnema</taxon>
    </lineage>
</organism>
<dbReference type="AlphaFoldDB" id="A0AA45LD16"/>
<keyword evidence="1" id="KW-0472">Membrane</keyword>
<gene>
    <name evidence="2" type="ORF">KCV87_15535</name>
</gene>
<keyword evidence="1" id="KW-0812">Transmembrane</keyword>
<accession>A0AA45LD16</accession>
<dbReference type="Proteomes" id="UP000677152">
    <property type="component" value="Chromosome"/>
</dbReference>
<feature type="transmembrane region" description="Helical" evidence="1">
    <location>
        <begin position="12"/>
        <end position="38"/>
    </location>
</feature>
<evidence type="ECO:0000256" key="1">
    <source>
        <dbReference type="SAM" id="Phobius"/>
    </source>
</evidence>
<proteinExistence type="predicted"/>
<reference evidence="2" key="1">
    <citation type="submission" date="2021-04" db="EMBL/GenBank/DDBJ databases">
        <title>Genomic sequence of Actinosynnema pretiosum subsp. pretiosum ATCC 31280 (C-14919).</title>
        <authorList>
            <person name="Bai L."/>
            <person name="Wang X."/>
            <person name="Xiao Y."/>
        </authorList>
    </citation>
    <scope>NUCLEOTIDE SEQUENCE</scope>
    <source>
        <strain evidence="2">ATCC 31280</strain>
    </source>
</reference>
<keyword evidence="1" id="KW-1133">Transmembrane helix</keyword>
<sequence length="67" mass="6680">MSVVDKDERDPLLPLRTAVVLIAALLCGGLVGALAYLAGDNLPAATIVGLAALAGAVGFFHGHIGRG</sequence>
<protein>
    <submittedName>
        <fullName evidence="2">Uncharacterized protein</fullName>
    </submittedName>
</protein>
<evidence type="ECO:0000313" key="3">
    <source>
        <dbReference type="Proteomes" id="UP000677152"/>
    </source>
</evidence>
<evidence type="ECO:0000313" key="2">
    <source>
        <dbReference type="EMBL" id="QUF07313.1"/>
    </source>
</evidence>
<feature type="transmembrane region" description="Helical" evidence="1">
    <location>
        <begin position="44"/>
        <end position="64"/>
    </location>
</feature>
<dbReference type="EMBL" id="CP073249">
    <property type="protein sequence ID" value="QUF07313.1"/>
    <property type="molecule type" value="Genomic_DNA"/>
</dbReference>